<dbReference type="Pfam" id="PF03737">
    <property type="entry name" value="RraA-like"/>
    <property type="match status" value="1"/>
</dbReference>
<evidence type="ECO:0000256" key="3">
    <source>
        <dbReference type="ARBA" id="ARBA00029596"/>
    </source>
</evidence>
<keyword evidence="6" id="KW-1185">Reference proteome</keyword>
<evidence type="ECO:0000313" key="5">
    <source>
        <dbReference type="EMBL" id="MCW5322092.1"/>
    </source>
</evidence>
<dbReference type="PANTHER" id="PTHR33254:SF4">
    <property type="entry name" value="4-HYDROXY-4-METHYL-2-OXOGLUTARATE ALDOLASE 3-RELATED"/>
    <property type="match status" value="1"/>
</dbReference>
<dbReference type="InterPro" id="IPR005493">
    <property type="entry name" value="RraA/RraA-like"/>
</dbReference>
<dbReference type="Proteomes" id="UP001208935">
    <property type="component" value="Unassembled WGS sequence"/>
</dbReference>
<dbReference type="RefSeq" id="WP_265282489.1">
    <property type="nucleotide sequence ID" value="NZ_QZCW01000002.1"/>
</dbReference>
<accession>A0ABT3KUR2</accession>
<protein>
    <recommendedName>
        <fullName evidence="2">Putative 4-hydroxy-4-methyl-2-oxoglutarate aldolase</fullName>
    </recommendedName>
    <alternativeName>
        <fullName evidence="3">Regulator of ribonuclease activity homolog</fullName>
    </alternativeName>
    <alternativeName>
        <fullName evidence="4">RraA-like protein</fullName>
    </alternativeName>
</protein>
<organism evidence="5 6">
    <name type="scientific">Verminephrobacter aporrectodeae subsp. tuberculatae</name>
    <dbReference type="NCBI Taxonomy" id="1110392"/>
    <lineage>
        <taxon>Bacteria</taxon>
        <taxon>Pseudomonadati</taxon>
        <taxon>Pseudomonadota</taxon>
        <taxon>Betaproteobacteria</taxon>
        <taxon>Burkholderiales</taxon>
        <taxon>Comamonadaceae</taxon>
        <taxon>Verminephrobacter</taxon>
    </lineage>
</organism>
<dbReference type="Gene3D" id="3.50.30.40">
    <property type="entry name" value="Ribonuclease E inhibitor RraA/RraA-like"/>
    <property type="match status" value="1"/>
</dbReference>
<reference evidence="6" key="1">
    <citation type="submission" date="2023-07" db="EMBL/GenBank/DDBJ databases">
        <title>Verminephrobacter genomes.</title>
        <authorList>
            <person name="Lund M.B."/>
        </authorList>
    </citation>
    <scope>NUCLEOTIDE SEQUENCE [LARGE SCALE GENOMIC DNA]</scope>
    <source>
        <strain evidence="6">AtM5-05</strain>
    </source>
</reference>
<evidence type="ECO:0000313" key="6">
    <source>
        <dbReference type="Proteomes" id="UP001208935"/>
    </source>
</evidence>
<dbReference type="EMBL" id="QZCW01000002">
    <property type="protein sequence ID" value="MCW5322092.1"/>
    <property type="molecule type" value="Genomic_DNA"/>
</dbReference>
<dbReference type="SUPFAM" id="SSF89562">
    <property type="entry name" value="RraA-like"/>
    <property type="match status" value="1"/>
</dbReference>
<proteinExistence type="predicted"/>
<evidence type="ECO:0000256" key="4">
    <source>
        <dbReference type="ARBA" id="ARBA00030169"/>
    </source>
</evidence>
<name>A0ABT3KUR2_9BURK</name>
<dbReference type="InterPro" id="IPR036704">
    <property type="entry name" value="RraA/RraA-like_sf"/>
</dbReference>
<sequence length="215" mass="23578">MTNLTQRLSACYTGAIHDVLRAMGMDNCVLPPGIRPLDPGIKTAGPAWTVSGHIDRTQSRHDTLLGWTRLLSRAPAGHVVVCQPNNHEVALMGELSSETLKNKGVLGYIVDGGCRDTDFILEQKFPVFHAFFTPLDIVSRWIPDRYAEPVTIGTVTIRTGDYVLGDRDGVVVIPQEVAQEAITRTEEVACTENKVRDAIRGGMDPVDAYLAYGKF</sequence>
<dbReference type="PANTHER" id="PTHR33254">
    <property type="entry name" value="4-HYDROXY-4-METHYL-2-OXOGLUTARATE ALDOLASE 3-RELATED"/>
    <property type="match status" value="1"/>
</dbReference>
<comment type="cofactor">
    <cofactor evidence="1">
        <name>a divalent metal cation</name>
        <dbReference type="ChEBI" id="CHEBI:60240"/>
    </cofactor>
</comment>
<dbReference type="CDD" id="cd16841">
    <property type="entry name" value="RraA_family"/>
    <property type="match status" value="1"/>
</dbReference>
<evidence type="ECO:0000256" key="2">
    <source>
        <dbReference type="ARBA" id="ARBA00016549"/>
    </source>
</evidence>
<evidence type="ECO:0000256" key="1">
    <source>
        <dbReference type="ARBA" id="ARBA00001968"/>
    </source>
</evidence>
<comment type="caution">
    <text evidence="5">The sequence shown here is derived from an EMBL/GenBank/DDBJ whole genome shotgun (WGS) entry which is preliminary data.</text>
</comment>
<gene>
    <name evidence="5" type="ORF">D5039_13310</name>
</gene>